<keyword evidence="2" id="KW-0472">Membrane</keyword>
<evidence type="ECO:0000313" key="3">
    <source>
        <dbReference type="EMBL" id="KAK8000913.1"/>
    </source>
</evidence>
<feature type="compositionally biased region" description="Low complexity" evidence="1">
    <location>
        <begin position="140"/>
        <end position="157"/>
    </location>
</feature>
<organism evidence="3 4">
    <name type="scientific">Apiospora marii</name>
    <dbReference type="NCBI Taxonomy" id="335849"/>
    <lineage>
        <taxon>Eukaryota</taxon>
        <taxon>Fungi</taxon>
        <taxon>Dikarya</taxon>
        <taxon>Ascomycota</taxon>
        <taxon>Pezizomycotina</taxon>
        <taxon>Sordariomycetes</taxon>
        <taxon>Xylariomycetidae</taxon>
        <taxon>Amphisphaeriales</taxon>
        <taxon>Apiosporaceae</taxon>
        <taxon>Apiospora</taxon>
    </lineage>
</organism>
<comment type="caution">
    <text evidence="3">The sequence shown here is derived from an EMBL/GenBank/DDBJ whole genome shotgun (WGS) entry which is preliminary data.</text>
</comment>
<keyword evidence="4" id="KW-1185">Reference proteome</keyword>
<evidence type="ECO:0000256" key="2">
    <source>
        <dbReference type="SAM" id="Phobius"/>
    </source>
</evidence>
<dbReference type="Proteomes" id="UP001396898">
    <property type="component" value="Unassembled WGS sequence"/>
</dbReference>
<name>A0ABR1R5D0_9PEZI</name>
<keyword evidence="2" id="KW-1133">Transmembrane helix</keyword>
<dbReference type="EMBL" id="JAQQWI010000018">
    <property type="protein sequence ID" value="KAK8000913.1"/>
    <property type="molecule type" value="Genomic_DNA"/>
</dbReference>
<protein>
    <submittedName>
        <fullName evidence="3">Uncharacterized protein</fullName>
    </submittedName>
</protein>
<accession>A0ABR1R5D0</accession>
<evidence type="ECO:0000256" key="1">
    <source>
        <dbReference type="SAM" id="MobiDB-lite"/>
    </source>
</evidence>
<proteinExistence type="predicted"/>
<evidence type="ECO:0000313" key="4">
    <source>
        <dbReference type="Proteomes" id="UP001396898"/>
    </source>
</evidence>
<reference evidence="3 4" key="1">
    <citation type="submission" date="2023-01" db="EMBL/GenBank/DDBJ databases">
        <title>Analysis of 21 Apiospora genomes using comparative genomics revels a genus with tremendous synthesis potential of carbohydrate active enzymes and secondary metabolites.</title>
        <authorList>
            <person name="Sorensen T."/>
        </authorList>
    </citation>
    <scope>NUCLEOTIDE SEQUENCE [LARGE SCALE GENOMIC DNA]</scope>
    <source>
        <strain evidence="3 4">CBS 20057</strain>
    </source>
</reference>
<feature type="transmembrane region" description="Helical" evidence="2">
    <location>
        <begin position="30"/>
        <end position="50"/>
    </location>
</feature>
<gene>
    <name evidence="3" type="ORF">PG991_013135</name>
</gene>
<keyword evidence="2" id="KW-0812">Transmembrane</keyword>
<feature type="transmembrane region" description="Helical" evidence="2">
    <location>
        <begin position="71"/>
        <end position="94"/>
    </location>
</feature>
<feature type="region of interest" description="Disordered" evidence="1">
    <location>
        <begin position="140"/>
        <end position="170"/>
    </location>
</feature>
<sequence>MANKTKIELHQKGMPDGYTVSENADQFTDYFILVGIVGFVYFLCVCVFAAEVYKEIREKYPVFRNDGCLVVFLPVLSFVAGVIFPVWLSAYLAYLCVTYVVRKACAEGGTCCGINFASFKARRAARRAQRLEEQMRFQQQQQQRQHRVQQPDQTEPYATPPPAYTAQASPSDMEAGLGMSTYLTDYYVLNPSERV</sequence>